<sequence>MSDTRSKSSTTEDEKAHGALVTSRDADVGAELTAGKDIHLDPEEALRLRRKLDWHLLPLMCIMYLITFADKVTLGQSAVLGIIQSNHLSANQFNWLGTIFYLSYLIFVYPQNLALQRWPVGKWMSVNILIWSIALLCHAACKDFGGLFAVRFILGLCEAAVTPGFMIVTSMFYTRNEQVQRTGYWFLMNGVAVIFLGLLAFGCTHIHTPGFAPWQWLVTITGILTFITSIVFWFFFPDSPTSAWFLTPEERIKVVIRIRDNQAGVENKVFKKEQAIEALTDPKTWLFAFFAACSNIWNSLINQRQIILRLFGFPLLQTTLLGCMDGVVEIIAIFLGVTIAARWKDGKAWTAILNYVPSIIGTILVATLPGTNKVGLLFSYWISIWGIVPFVIFLSWVGMSTSGHTKRITVNAVVLIAYSAGNAAGPFIWQAKYKPRNRVPFAIITACSAVSAFTLFVTRQYLAYQNKKRDEEAAARTNKDGKYDDVYITVMEDGKAVEKKVDRAFQDLTDLQNREFRYVL</sequence>
<name>A0ACB6ZU06_THEGA</name>
<comment type="caution">
    <text evidence="1">The sequence shown here is derived from an EMBL/GenBank/DDBJ whole genome shotgun (WGS) entry which is preliminary data.</text>
</comment>
<dbReference type="Proteomes" id="UP000886501">
    <property type="component" value="Unassembled WGS sequence"/>
</dbReference>
<protein>
    <submittedName>
        <fullName evidence="1">MFS general substrate transporter</fullName>
    </submittedName>
</protein>
<gene>
    <name evidence="1" type="ORF">BDM02DRAFT_2375450</name>
</gene>
<accession>A0ACB6ZU06</accession>
<reference evidence="1" key="1">
    <citation type="submission" date="2019-10" db="EMBL/GenBank/DDBJ databases">
        <authorList>
            <consortium name="DOE Joint Genome Institute"/>
            <person name="Kuo A."/>
            <person name="Miyauchi S."/>
            <person name="Kiss E."/>
            <person name="Drula E."/>
            <person name="Kohler A."/>
            <person name="Sanchez-Garcia M."/>
            <person name="Andreopoulos B."/>
            <person name="Barry K.W."/>
            <person name="Bonito G."/>
            <person name="Buee M."/>
            <person name="Carver A."/>
            <person name="Chen C."/>
            <person name="Cichocki N."/>
            <person name="Clum A."/>
            <person name="Culley D."/>
            <person name="Crous P.W."/>
            <person name="Fauchery L."/>
            <person name="Girlanda M."/>
            <person name="Hayes R."/>
            <person name="Keri Z."/>
            <person name="Labutti K."/>
            <person name="Lipzen A."/>
            <person name="Lombard V."/>
            <person name="Magnuson J."/>
            <person name="Maillard F."/>
            <person name="Morin E."/>
            <person name="Murat C."/>
            <person name="Nolan M."/>
            <person name="Ohm R."/>
            <person name="Pangilinan J."/>
            <person name="Pereira M."/>
            <person name="Perotto S."/>
            <person name="Peter M."/>
            <person name="Riley R."/>
            <person name="Sitrit Y."/>
            <person name="Stielow B."/>
            <person name="Szollosi G."/>
            <person name="Zifcakova L."/>
            <person name="Stursova M."/>
            <person name="Spatafora J.W."/>
            <person name="Tedersoo L."/>
            <person name="Vaario L.-M."/>
            <person name="Yamada A."/>
            <person name="Yan M."/>
            <person name="Wang P."/>
            <person name="Xu J."/>
            <person name="Bruns T."/>
            <person name="Baldrian P."/>
            <person name="Vilgalys R."/>
            <person name="Henrissat B."/>
            <person name="Grigoriev I.V."/>
            <person name="Hibbett D."/>
            <person name="Nagy L.G."/>
            <person name="Martin F.M."/>
        </authorList>
    </citation>
    <scope>NUCLEOTIDE SEQUENCE</scope>
    <source>
        <strain evidence="1">P2</strain>
    </source>
</reference>
<evidence type="ECO:0000313" key="2">
    <source>
        <dbReference type="Proteomes" id="UP000886501"/>
    </source>
</evidence>
<dbReference type="EMBL" id="MU117966">
    <property type="protein sequence ID" value="KAF9652860.1"/>
    <property type="molecule type" value="Genomic_DNA"/>
</dbReference>
<organism evidence="1 2">
    <name type="scientific">Thelephora ganbajun</name>
    <name type="common">Ganba fungus</name>
    <dbReference type="NCBI Taxonomy" id="370292"/>
    <lineage>
        <taxon>Eukaryota</taxon>
        <taxon>Fungi</taxon>
        <taxon>Dikarya</taxon>
        <taxon>Basidiomycota</taxon>
        <taxon>Agaricomycotina</taxon>
        <taxon>Agaricomycetes</taxon>
        <taxon>Thelephorales</taxon>
        <taxon>Thelephoraceae</taxon>
        <taxon>Thelephora</taxon>
    </lineage>
</organism>
<reference evidence="1" key="2">
    <citation type="journal article" date="2020" name="Nat. Commun.">
        <title>Large-scale genome sequencing of mycorrhizal fungi provides insights into the early evolution of symbiotic traits.</title>
        <authorList>
            <person name="Miyauchi S."/>
            <person name="Kiss E."/>
            <person name="Kuo A."/>
            <person name="Drula E."/>
            <person name="Kohler A."/>
            <person name="Sanchez-Garcia M."/>
            <person name="Morin E."/>
            <person name="Andreopoulos B."/>
            <person name="Barry K.W."/>
            <person name="Bonito G."/>
            <person name="Buee M."/>
            <person name="Carver A."/>
            <person name="Chen C."/>
            <person name="Cichocki N."/>
            <person name="Clum A."/>
            <person name="Culley D."/>
            <person name="Crous P.W."/>
            <person name="Fauchery L."/>
            <person name="Girlanda M."/>
            <person name="Hayes R.D."/>
            <person name="Keri Z."/>
            <person name="LaButti K."/>
            <person name="Lipzen A."/>
            <person name="Lombard V."/>
            <person name="Magnuson J."/>
            <person name="Maillard F."/>
            <person name="Murat C."/>
            <person name="Nolan M."/>
            <person name="Ohm R.A."/>
            <person name="Pangilinan J."/>
            <person name="Pereira M.F."/>
            <person name="Perotto S."/>
            <person name="Peter M."/>
            <person name="Pfister S."/>
            <person name="Riley R."/>
            <person name="Sitrit Y."/>
            <person name="Stielow J.B."/>
            <person name="Szollosi G."/>
            <person name="Zifcakova L."/>
            <person name="Stursova M."/>
            <person name="Spatafora J.W."/>
            <person name="Tedersoo L."/>
            <person name="Vaario L.M."/>
            <person name="Yamada A."/>
            <person name="Yan M."/>
            <person name="Wang P."/>
            <person name="Xu J."/>
            <person name="Bruns T."/>
            <person name="Baldrian P."/>
            <person name="Vilgalys R."/>
            <person name="Dunand C."/>
            <person name="Henrissat B."/>
            <person name="Grigoriev I.V."/>
            <person name="Hibbett D."/>
            <person name="Nagy L.G."/>
            <person name="Martin F.M."/>
        </authorList>
    </citation>
    <scope>NUCLEOTIDE SEQUENCE</scope>
    <source>
        <strain evidence="1">P2</strain>
    </source>
</reference>
<proteinExistence type="predicted"/>
<keyword evidence="2" id="KW-1185">Reference proteome</keyword>
<evidence type="ECO:0000313" key="1">
    <source>
        <dbReference type="EMBL" id="KAF9652860.1"/>
    </source>
</evidence>